<dbReference type="CDD" id="cd24032">
    <property type="entry name" value="ASKHA_NBD_TsaB"/>
    <property type="match status" value="1"/>
</dbReference>
<feature type="non-terminal residue" evidence="2">
    <location>
        <position position="163"/>
    </location>
</feature>
<evidence type="ECO:0000313" key="2">
    <source>
        <dbReference type="EMBL" id="GAI20372.1"/>
    </source>
</evidence>
<dbReference type="InterPro" id="IPR022496">
    <property type="entry name" value="T6A_TsaB"/>
</dbReference>
<evidence type="ECO:0000259" key="1">
    <source>
        <dbReference type="Pfam" id="PF00814"/>
    </source>
</evidence>
<dbReference type="InterPro" id="IPR043129">
    <property type="entry name" value="ATPase_NBD"/>
</dbReference>
<feature type="domain" description="Gcp-like" evidence="1">
    <location>
        <begin position="31"/>
        <end position="146"/>
    </location>
</feature>
<dbReference type="AlphaFoldDB" id="X1LLY3"/>
<dbReference type="Pfam" id="PF00814">
    <property type="entry name" value="TsaD"/>
    <property type="match status" value="1"/>
</dbReference>
<name>X1LLY3_9ZZZZ</name>
<dbReference type="PANTHER" id="PTHR11735:SF11">
    <property type="entry name" value="TRNA THREONYLCARBAMOYLADENOSINE BIOSYNTHESIS PROTEIN TSAB"/>
    <property type="match status" value="1"/>
</dbReference>
<dbReference type="PANTHER" id="PTHR11735">
    <property type="entry name" value="TRNA N6-ADENOSINE THREONYLCARBAMOYLTRANSFERASE"/>
    <property type="match status" value="1"/>
</dbReference>
<gene>
    <name evidence="2" type="ORF">S06H3_31265</name>
</gene>
<dbReference type="Gene3D" id="3.30.420.40">
    <property type="match status" value="2"/>
</dbReference>
<dbReference type="SUPFAM" id="SSF53067">
    <property type="entry name" value="Actin-like ATPase domain"/>
    <property type="match status" value="1"/>
</dbReference>
<protein>
    <recommendedName>
        <fullName evidence="1">Gcp-like domain-containing protein</fullName>
    </recommendedName>
</protein>
<dbReference type="InterPro" id="IPR000905">
    <property type="entry name" value="Gcp-like_dom"/>
</dbReference>
<dbReference type="GO" id="GO:0002949">
    <property type="term" value="P:tRNA threonylcarbamoyladenosine modification"/>
    <property type="evidence" value="ECO:0007669"/>
    <property type="project" value="InterPro"/>
</dbReference>
<dbReference type="GO" id="GO:0005829">
    <property type="term" value="C:cytosol"/>
    <property type="evidence" value="ECO:0007669"/>
    <property type="project" value="TreeGrafter"/>
</dbReference>
<dbReference type="EMBL" id="BARV01018496">
    <property type="protein sequence ID" value="GAI20372.1"/>
    <property type="molecule type" value="Genomic_DNA"/>
</dbReference>
<accession>X1LLY3</accession>
<reference evidence="2" key="1">
    <citation type="journal article" date="2014" name="Front. Microbiol.">
        <title>High frequency of phylogenetically diverse reductive dehalogenase-homologous genes in deep subseafloor sedimentary metagenomes.</title>
        <authorList>
            <person name="Kawai M."/>
            <person name="Futagami T."/>
            <person name="Toyoda A."/>
            <person name="Takaki Y."/>
            <person name="Nishi S."/>
            <person name="Hori S."/>
            <person name="Arai W."/>
            <person name="Tsubouchi T."/>
            <person name="Morono Y."/>
            <person name="Uchiyama I."/>
            <person name="Ito T."/>
            <person name="Fujiyama A."/>
            <person name="Inagaki F."/>
            <person name="Takami H."/>
        </authorList>
    </citation>
    <scope>NUCLEOTIDE SEQUENCE</scope>
    <source>
        <strain evidence="2">Expedition CK06-06</strain>
    </source>
</reference>
<comment type="caution">
    <text evidence="2">The sequence shown here is derived from an EMBL/GenBank/DDBJ whole genome shotgun (WGS) entry which is preliminary data.</text>
</comment>
<organism evidence="2">
    <name type="scientific">marine sediment metagenome</name>
    <dbReference type="NCBI Taxonomy" id="412755"/>
    <lineage>
        <taxon>unclassified sequences</taxon>
        <taxon>metagenomes</taxon>
        <taxon>ecological metagenomes</taxon>
    </lineage>
</organism>
<sequence length="163" mass="17383">MQLAIDTSTDTASIALVQDGEVLAESTWRCGQNHTVELLPHLARLLNEAEVGLQSISCVMVAKGPGSFNGLRVGIGTAKGLAFSLGIPIIGISSLEVEAYRHAETGLPICPIFNAGRGEIATAIYQKRDNKWCQLAAEHITTVEALCSEITTKTIFCGEFVPL</sequence>
<proteinExistence type="predicted"/>
<dbReference type="NCBIfam" id="TIGR03725">
    <property type="entry name" value="T6A_YeaZ"/>
    <property type="match status" value="1"/>
</dbReference>